<evidence type="ECO:0000313" key="2">
    <source>
        <dbReference type="Proteomes" id="UP000681720"/>
    </source>
</evidence>
<proteinExistence type="predicted"/>
<sequence length="83" mass="9485">MIKKRKQVSVEALLTTAQSQCLSVFVFKLQFDNKYIELLFFYVMLAYSDAFLIQNSAMLERIVIYRGGVGDGQVSAAYEHKLP</sequence>
<reference evidence="1" key="1">
    <citation type="submission" date="2021-02" db="EMBL/GenBank/DDBJ databases">
        <authorList>
            <person name="Nowell W R."/>
        </authorList>
    </citation>
    <scope>NUCLEOTIDE SEQUENCE</scope>
</reference>
<dbReference type="EMBL" id="CAJOBJ010230671">
    <property type="protein sequence ID" value="CAF5054141.1"/>
    <property type="molecule type" value="Genomic_DNA"/>
</dbReference>
<name>A0A8S3E680_9BILA</name>
<protein>
    <submittedName>
        <fullName evidence="1">Uncharacterized protein</fullName>
    </submittedName>
</protein>
<gene>
    <name evidence="1" type="ORF">GIL414_LOCUS60139</name>
</gene>
<evidence type="ECO:0000313" key="1">
    <source>
        <dbReference type="EMBL" id="CAF5054141.1"/>
    </source>
</evidence>
<dbReference type="Proteomes" id="UP000681720">
    <property type="component" value="Unassembled WGS sequence"/>
</dbReference>
<organism evidence="1 2">
    <name type="scientific">Rotaria magnacalcarata</name>
    <dbReference type="NCBI Taxonomy" id="392030"/>
    <lineage>
        <taxon>Eukaryota</taxon>
        <taxon>Metazoa</taxon>
        <taxon>Spiralia</taxon>
        <taxon>Gnathifera</taxon>
        <taxon>Rotifera</taxon>
        <taxon>Eurotatoria</taxon>
        <taxon>Bdelloidea</taxon>
        <taxon>Philodinida</taxon>
        <taxon>Philodinidae</taxon>
        <taxon>Rotaria</taxon>
    </lineage>
</organism>
<dbReference type="AlphaFoldDB" id="A0A8S3E680"/>
<comment type="caution">
    <text evidence="1">The sequence shown here is derived from an EMBL/GenBank/DDBJ whole genome shotgun (WGS) entry which is preliminary data.</text>
</comment>
<accession>A0A8S3E680</accession>